<dbReference type="PANTHER" id="PTHR11986">
    <property type="entry name" value="AMINOTRANSFERASE CLASS III"/>
    <property type="match status" value="1"/>
</dbReference>
<dbReference type="EMBL" id="CP136865">
    <property type="protein sequence ID" value="WOJ97932.1"/>
    <property type="molecule type" value="Genomic_DNA"/>
</dbReference>
<organism evidence="6 7">
    <name type="scientific">Congregibacter brevis</name>
    <dbReference type="NCBI Taxonomy" id="3081201"/>
    <lineage>
        <taxon>Bacteria</taxon>
        <taxon>Pseudomonadati</taxon>
        <taxon>Pseudomonadota</taxon>
        <taxon>Gammaproteobacteria</taxon>
        <taxon>Cellvibrionales</taxon>
        <taxon>Halieaceae</taxon>
        <taxon>Congregibacter</taxon>
    </lineage>
</organism>
<comment type="pathway">
    <text evidence="5">Amino-acid biosynthesis; L-arginine biosynthesis; N(2)-acetyl-L-ornithine from L-glutamate: step 4/4.</text>
</comment>
<feature type="binding site" evidence="5">
    <location>
        <begin position="130"/>
        <end position="131"/>
    </location>
    <ligand>
        <name>pyridoxal 5'-phosphate</name>
        <dbReference type="ChEBI" id="CHEBI:597326"/>
    </ligand>
</feature>
<dbReference type="SUPFAM" id="SSF53383">
    <property type="entry name" value="PLP-dependent transferases"/>
    <property type="match status" value="1"/>
</dbReference>
<dbReference type="InterPro" id="IPR050103">
    <property type="entry name" value="Class-III_PLP-dep_AT"/>
</dbReference>
<evidence type="ECO:0000256" key="5">
    <source>
        <dbReference type="HAMAP-Rule" id="MF_01107"/>
    </source>
</evidence>
<dbReference type="HAMAP" id="MF_01107">
    <property type="entry name" value="ArgD_aminotrans_3"/>
    <property type="match status" value="1"/>
</dbReference>
<dbReference type="Gene3D" id="3.90.1150.10">
    <property type="entry name" value="Aspartate Aminotransferase, domain 1"/>
    <property type="match status" value="1"/>
</dbReference>
<proteinExistence type="inferred from homology"/>
<comment type="subcellular location">
    <subcellularLocation>
        <location evidence="5">Cytoplasm</location>
    </subcellularLocation>
</comment>
<feature type="binding site" evidence="5">
    <location>
        <position position="306"/>
    </location>
    <ligand>
        <name>N(2)-acetyl-L-ornithine</name>
        <dbReference type="ChEBI" id="CHEBI:57805"/>
    </ligand>
</feature>
<comment type="cofactor">
    <cofactor evidence="5">
        <name>pyridoxal 5'-phosphate</name>
        <dbReference type="ChEBI" id="CHEBI:597326"/>
    </cofactor>
    <text evidence="5">Binds 1 pyridoxal phosphate per subunit.</text>
</comment>
<dbReference type="InterPro" id="IPR015422">
    <property type="entry name" value="PyrdxlP-dep_Trfase_small"/>
</dbReference>
<dbReference type="InterPro" id="IPR049704">
    <property type="entry name" value="Aminotrans_3_PPA_site"/>
</dbReference>
<dbReference type="Gene3D" id="3.40.640.10">
    <property type="entry name" value="Type I PLP-dependent aspartate aminotransferase-like (Major domain)"/>
    <property type="match status" value="1"/>
</dbReference>
<evidence type="ECO:0000256" key="1">
    <source>
        <dbReference type="ARBA" id="ARBA00022576"/>
    </source>
</evidence>
<accession>A0ABZ0IEH3</accession>
<comment type="catalytic activity">
    <reaction evidence="5">
        <text>N(2)-acetyl-L-ornithine + 2-oxoglutarate = N-acetyl-L-glutamate 5-semialdehyde + L-glutamate</text>
        <dbReference type="Rhea" id="RHEA:18049"/>
        <dbReference type="ChEBI" id="CHEBI:16810"/>
        <dbReference type="ChEBI" id="CHEBI:29123"/>
        <dbReference type="ChEBI" id="CHEBI:29985"/>
        <dbReference type="ChEBI" id="CHEBI:57805"/>
        <dbReference type="EC" id="2.6.1.11"/>
    </reaction>
</comment>
<dbReference type="InterPro" id="IPR015421">
    <property type="entry name" value="PyrdxlP-dep_Trfase_major"/>
</dbReference>
<dbReference type="InterPro" id="IPR004636">
    <property type="entry name" value="AcOrn/SuccOrn_fam"/>
</dbReference>
<evidence type="ECO:0000313" key="6">
    <source>
        <dbReference type="EMBL" id="WOJ97932.1"/>
    </source>
</evidence>
<dbReference type="PANTHER" id="PTHR11986:SF79">
    <property type="entry name" value="ACETYLORNITHINE AMINOTRANSFERASE, MITOCHONDRIAL"/>
    <property type="match status" value="1"/>
</dbReference>
<keyword evidence="4 5" id="KW-0663">Pyridoxal phosphate</keyword>
<feature type="binding site" evidence="5">
    <location>
        <position position="307"/>
    </location>
    <ligand>
        <name>pyridoxal 5'-phosphate</name>
        <dbReference type="ChEBI" id="CHEBI:597326"/>
    </ligand>
</feature>
<evidence type="ECO:0000256" key="2">
    <source>
        <dbReference type="ARBA" id="ARBA00022605"/>
    </source>
</evidence>
<feature type="binding site" evidence="5">
    <location>
        <position position="162"/>
    </location>
    <ligand>
        <name>pyridoxal 5'-phosphate</name>
        <dbReference type="ChEBI" id="CHEBI:597326"/>
    </ligand>
</feature>
<evidence type="ECO:0000256" key="4">
    <source>
        <dbReference type="ARBA" id="ARBA00022898"/>
    </source>
</evidence>
<dbReference type="PROSITE" id="PS00600">
    <property type="entry name" value="AA_TRANSFER_CLASS_3"/>
    <property type="match status" value="1"/>
</dbReference>
<dbReference type="NCBIfam" id="TIGR00707">
    <property type="entry name" value="argD"/>
    <property type="match status" value="1"/>
</dbReference>
<comment type="similarity">
    <text evidence="5">Belongs to the class-III pyridoxal-phosphate-dependent aminotransferase family. ArgD subfamily.</text>
</comment>
<dbReference type="CDD" id="cd00610">
    <property type="entry name" value="OAT_like"/>
    <property type="match status" value="1"/>
</dbReference>
<sequence length="433" mass="46345">MAASERPFLLFGTREFSSAAARPTELLTDPNLDNAMSALMSTYSPLPVSFSHGRGAELFDCEGRSFLDGLSGIAVTNLGHAHPRVTAAITEQASSLLHCSNIYQIDLQERVGEALTRRAGMERVFFSNSGAEANEAAIKLARLHAHERGIERPQIVVLEGAFHGRTLATLSATGNERIQKGFGPLVSGFLRAPRNDLHALQALAQKHDDVAALMLEPVQGESGIHPLDLEYLNGAAKLCKEQGWLLIFDEVQSGNGRTGSYFYHQQIDIAPDIVSTAKALGNGMPIGACLARGEAAHTFAPGHHGSTYGGNPLACAAAGAVLQALEEEQLQERAQPLGELIEKSFKETLNHDDAVAQYRRAGLMIGIELQLDCAELVKLALDAGLLINVTAGRTIRLLPPLVMSNEQGHQLGETLAGVVDSWLTNKPSKEGVA</sequence>
<keyword evidence="7" id="KW-1185">Reference proteome</keyword>
<dbReference type="Proteomes" id="UP001626549">
    <property type="component" value="Chromosome"/>
</dbReference>
<evidence type="ECO:0000313" key="7">
    <source>
        <dbReference type="Proteomes" id="UP001626549"/>
    </source>
</evidence>
<dbReference type="GO" id="GO:0008483">
    <property type="term" value="F:transaminase activity"/>
    <property type="evidence" value="ECO:0007669"/>
    <property type="project" value="UniProtKB-KW"/>
</dbReference>
<keyword evidence="3 5" id="KW-0808">Transferase</keyword>
<dbReference type="PIRSF" id="PIRSF000521">
    <property type="entry name" value="Transaminase_4ab_Lys_Orn"/>
    <property type="match status" value="1"/>
</dbReference>
<name>A0ABZ0IEH3_9GAMM</name>
<keyword evidence="1 5" id="KW-0032">Aminotransferase</keyword>
<evidence type="ECO:0000256" key="3">
    <source>
        <dbReference type="ARBA" id="ARBA00022679"/>
    </source>
</evidence>
<dbReference type="NCBIfam" id="NF002325">
    <property type="entry name" value="PRK01278.1"/>
    <property type="match status" value="1"/>
</dbReference>
<reference evidence="6 7" key="1">
    <citation type="submission" date="2023-10" db="EMBL/GenBank/DDBJ databases">
        <title>Two novel species belonging to the OM43/NOR5 clade.</title>
        <authorList>
            <person name="Park M."/>
        </authorList>
    </citation>
    <scope>NUCLEOTIDE SEQUENCE [LARGE SCALE GENOMIC DNA]</scope>
    <source>
        <strain evidence="6 7">IMCC45268</strain>
    </source>
</reference>
<dbReference type="InterPro" id="IPR005814">
    <property type="entry name" value="Aminotrans_3"/>
</dbReference>
<protein>
    <recommendedName>
        <fullName evidence="5">Acetylornithine aminotransferase</fullName>
        <shortName evidence="5">ACOAT</shortName>
        <ecNumber evidence="5">2.6.1.11</ecNumber>
    </recommendedName>
</protein>
<gene>
    <name evidence="5" type="primary">argD</name>
    <name evidence="6" type="ORF">R0137_04980</name>
</gene>
<feature type="modified residue" description="N6-(pyridoxal phosphate)lysine" evidence="5">
    <location>
        <position position="278"/>
    </location>
</feature>
<dbReference type="InterPro" id="IPR015424">
    <property type="entry name" value="PyrdxlP-dep_Trfase"/>
</dbReference>
<dbReference type="EC" id="2.6.1.11" evidence="5"/>
<keyword evidence="2 5" id="KW-0028">Amino-acid biosynthesis</keyword>
<keyword evidence="5" id="KW-0963">Cytoplasm</keyword>
<comment type="subunit">
    <text evidence="5">Homodimer.</text>
</comment>
<comment type="miscellaneous">
    <text evidence="5">May also have succinyldiaminopimelate aminotransferase activity, thus carrying out the corresponding step in lysine biosynthesis.</text>
</comment>
<feature type="binding site" evidence="5">
    <location>
        <position position="165"/>
    </location>
    <ligand>
        <name>N(2)-acetyl-L-ornithine</name>
        <dbReference type="ChEBI" id="CHEBI:57805"/>
    </ligand>
</feature>
<feature type="binding site" evidence="5">
    <location>
        <begin position="249"/>
        <end position="252"/>
    </location>
    <ligand>
        <name>pyridoxal 5'-phosphate</name>
        <dbReference type="ChEBI" id="CHEBI:597326"/>
    </ligand>
</feature>
<dbReference type="RefSeq" id="WP_407329035.1">
    <property type="nucleotide sequence ID" value="NZ_CP136865.1"/>
</dbReference>
<dbReference type="Pfam" id="PF00202">
    <property type="entry name" value="Aminotran_3"/>
    <property type="match status" value="1"/>
</dbReference>
<keyword evidence="5" id="KW-0055">Arginine biosynthesis</keyword>